<keyword evidence="1" id="KW-0812">Transmembrane</keyword>
<dbReference type="EMBL" id="PFQK01000021">
    <property type="protein sequence ID" value="PJC82164.1"/>
    <property type="molecule type" value="Genomic_DNA"/>
</dbReference>
<feature type="transmembrane region" description="Helical" evidence="1">
    <location>
        <begin position="28"/>
        <end position="60"/>
    </location>
</feature>
<evidence type="ECO:0000313" key="2">
    <source>
        <dbReference type="EMBL" id="PJC82164.1"/>
    </source>
</evidence>
<dbReference type="Proteomes" id="UP000229370">
    <property type="component" value="Unassembled WGS sequence"/>
</dbReference>
<protein>
    <submittedName>
        <fullName evidence="2">Uncharacterized protein</fullName>
    </submittedName>
</protein>
<keyword evidence="1" id="KW-0472">Membrane</keyword>
<gene>
    <name evidence="2" type="ORF">CO007_00880</name>
</gene>
<evidence type="ECO:0000256" key="1">
    <source>
        <dbReference type="SAM" id="Phobius"/>
    </source>
</evidence>
<accession>A0A2M8GNN6</accession>
<dbReference type="AlphaFoldDB" id="A0A2M8GNN6"/>
<feature type="non-terminal residue" evidence="2">
    <location>
        <position position="1"/>
    </location>
</feature>
<sequence length="65" mass="7453">IVILFIFLFSFLIYLSLSVLFNKKIGLISAFFVGLFLSVNYLVGFEIINTILLISLFFALKILMK</sequence>
<keyword evidence="1" id="KW-1133">Transmembrane helix</keyword>
<reference evidence="3" key="1">
    <citation type="submission" date="2017-09" db="EMBL/GenBank/DDBJ databases">
        <title>Depth-based differentiation of microbial function through sediment-hosted aquifers and enrichment of novel symbionts in the deep terrestrial subsurface.</title>
        <authorList>
            <person name="Probst A.J."/>
            <person name="Ladd B."/>
            <person name="Jarett J.K."/>
            <person name="Geller-Mcgrath D.E."/>
            <person name="Sieber C.M.K."/>
            <person name="Emerson J.B."/>
            <person name="Anantharaman K."/>
            <person name="Thomas B.C."/>
            <person name="Malmstrom R."/>
            <person name="Stieglmeier M."/>
            <person name="Klingl A."/>
            <person name="Woyke T."/>
            <person name="Ryan C.M."/>
            <person name="Banfield J.F."/>
        </authorList>
    </citation>
    <scope>NUCLEOTIDE SEQUENCE [LARGE SCALE GENOMIC DNA]</scope>
</reference>
<comment type="caution">
    <text evidence="2">The sequence shown here is derived from an EMBL/GenBank/DDBJ whole genome shotgun (WGS) entry which is preliminary data.</text>
</comment>
<organism evidence="2 3">
    <name type="scientific">Candidatus Roizmanbacteria bacterium CG_4_8_14_3_um_filter_36_10</name>
    <dbReference type="NCBI Taxonomy" id="1974834"/>
    <lineage>
        <taxon>Bacteria</taxon>
        <taxon>Candidatus Roizmaniibacteriota</taxon>
    </lineage>
</organism>
<proteinExistence type="predicted"/>
<evidence type="ECO:0000313" key="3">
    <source>
        <dbReference type="Proteomes" id="UP000229370"/>
    </source>
</evidence>
<name>A0A2M8GNN6_9BACT</name>